<protein>
    <submittedName>
        <fullName evidence="12">Multidrug efflux MFS transporter</fullName>
    </submittedName>
</protein>
<keyword evidence="5 10" id="KW-0812">Transmembrane</keyword>
<dbReference type="AlphaFoldDB" id="A0A7X6CY99"/>
<keyword evidence="6 10" id="KW-1133">Transmembrane helix</keyword>
<feature type="transmembrane region" description="Helical" evidence="10">
    <location>
        <begin position="216"/>
        <end position="236"/>
    </location>
</feature>
<dbReference type="GO" id="GO:0005886">
    <property type="term" value="C:plasma membrane"/>
    <property type="evidence" value="ECO:0007669"/>
    <property type="project" value="UniProtKB-SubCell"/>
</dbReference>
<feature type="transmembrane region" description="Helical" evidence="10">
    <location>
        <begin position="355"/>
        <end position="377"/>
    </location>
</feature>
<evidence type="ECO:0000256" key="8">
    <source>
        <dbReference type="ARBA" id="ARBA00023251"/>
    </source>
</evidence>
<feature type="domain" description="Major facilitator superfamily (MFS) profile" evidence="11">
    <location>
        <begin position="31"/>
        <end position="487"/>
    </location>
</feature>
<organism evidence="12 13">
    <name type="scientific">Streptomyces lonarensis</name>
    <dbReference type="NCBI Taxonomy" id="700599"/>
    <lineage>
        <taxon>Bacteria</taxon>
        <taxon>Bacillati</taxon>
        <taxon>Actinomycetota</taxon>
        <taxon>Actinomycetes</taxon>
        <taxon>Kitasatosporales</taxon>
        <taxon>Streptomycetaceae</taxon>
        <taxon>Streptomyces</taxon>
    </lineage>
</organism>
<evidence type="ECO:0000256" key="2">
    <source>
        <dbReference type="ARBA" id="ARBA00008537"/>
    </source>
</evidence>
<evidence type="ECO:0000313" key="12">
    <source>
        <dbReference type="EMBL" id="NJQ04782.1"/>
    </source>
</evidence>
<dbReference type="Pfam" id="PF07690">
    <property type="entry name" value="MFS_1"/>
    <property type="match status" value="1"/>
</dbReference>
<evidence type="ECO:0000256" key="6">
    <source>
        <dbReference type="ARBA" id="ARBA00022989"/>
    </source>
</evidence>
<dbReference type="PANTHER" id="PTHR42718:SF9">
    <property type="entry name" value="MAJOR FACILITATOR SUPERFAMILY MULTIDRUG TRANSPORTER MFSC"/>
    <property type="match status" value="1"/>
</dbReference>
<keyword evidence="4" id="KW-1003">Cell membrane</keyword>
<evidence type="ECO:0000256" key="10">
    <source>
        <dbReference type="SAM" id="Phobius"/>
    </source>
</evidence>
<feature type="region of interest" description="Disordered" evidence="9">
    <location>
        <begin position="486"/>
        <end position="514"/>
    </location>
</feature>
<dbReference type="RefSeq" id="WP_167968082.1">
    <property type="nucleotide sequence ID" value="NZ_JAAVJD010000015.1"/>
</dbReference>
<accession>A0A7X6CY99</accession>
<keyword evidence="7 10" id="KW-0472">Membrane</keyword>
<feature type="transmembrane region" description="Helical" evidence="10">
    <location>
        <begin position="126"/>
        <end position="146"/>
    </location>
</feature>
<feature type="transmembrane region" description="Helical" evidence="10">
    <location>
        <begin position="185"/>
        <end position="204"/>
    </location>
</feature>
<keyword evidence="8" id="KW-0046">Antibiotic resistance</keyword>
<dbReference type="InterPro" id="IPR004638">
    <property type="entry name" value="EmrB-like"/>
</dbReference>
<feature type="transmembrane region" description="Helical" evidence="10">
    <location>
        <begin position="96"/>
        <end position="114"/>
    </location>
</feature>
<feature type="compositionally biased region" description="Low complexity" evidence="9">
    <location>
        <begin position="495"/>
        <end position="508"/>
    </location>
</feature>
<proteinExistence type="inferred from homology"/>
<dbReference type="SUPFAM" id="SSF103473">
    <property type="entry name" value="MFS general substrate transporter"/>
    <property type="match status" value="1"/>
</dbReference>
<evidence type="ECO:0000256" key="7">
    <source>
        <dbReference type="ARBA" id="ARBA00023136"/>
    </source>
</evidence>
<keyword evidence="3" id="KW-0813">Transport</keyword>
<dbReference type="PRINTS" id="PR01036">
    <property type="entry name" value="TCRTETB"/>
</dbReference>
<dbReference type="EMBL" id="JAAVJD010000015">
    <property type="protein sequence ID" value="NJQ04782.1"/>
    <property type="molecule type" value="Genomic_DNA"/>
</dbReference>
<comment type="similarity">
    <text evidence="2">Belongs to the major facilitator superfamily. EmrB family.</text>
</comment>
<feature type="transmembrane region" description="Helical" evidence="10">
    <location>
        <begin position="288"/>
        <end position="314"/>
    </location>
</feature>
<dbReference type="Proteomes" id="UP000578686">
    <property type="component" value="Unassembled WGS sequence"/>
</dbReference>
<dbReference type="PROSITE" id="PS50850">
    <property type="entry name" value="MFS"/>
    <property type="match status" value="1"/>
</dbReference>
<evidence type="ECO:0000256" key="5">
    <source>
        <dbReference type="ARBA" id="ARBA00022692"/>
    </source>
</evidence>
<feature type="transmembrane region" description="Helical" evidence="10">
    <location>
        <begin position="383"/>
        <end position="406"/>
    </location>
</feature>
<dbReference type="CDD" id="cd17503">
    <property type="entry name" value="MFS_LmrB_MDR_like"/>
    <property type="match status" value="1"/>
</dbReference>
<gene>
    <name evidence="12" type="ORF">HCN56_04090</name>
</gene>
<dbReference type="NCBIfam" id="TIGR00711">
    <property type="entry name" value="efflux_EmrB"/>
    <property type="match status" value="1"/>
</dbReference>
<feature type="transmembrane region" description="Helical" evidence="10">
    <location>
        <begin position="69"/>
        <end position="89"/>
    </location>
</feature>
<evidence type="ECO:0000256" key="4">
    <source>
        <dbReference type="ARBA" id="ARBA00022475"/>
    </source>
</evidence>
<reference evidence="12 13" key="1">
    <citation type="submission" date="2020-03" db="EMBL/GenBank/DDBJ databases">
        <title>Draft genome of Streptomyces sp. ventii, isolated from the Axial Seamount in the Pacific Ocean, and resequencing of the two type strains Streptomyces lonarensis strain NCL 716 and Streptomyces bohaiensis strain 11A07.</title>
        <authorList>
            <person name="Loughran R.M."/>
            <person name="Pfannmuller K.M."/>
            <person name="Wasson B.J."/>
            <person name="Deadmond M.C."/>
            <person name="Paddock B.E."/>
            <person name="Koyack M.J."/>
            <person name="Gallegos D.A."/>
            <person name="Mitchell E.A."/>
            <person name="Ushijima B."/>
            <person name="Saw J.H."/>
            <person name="Mcphail K.L."/>
            <person name="Videau P."/>
        </authorList>
    </citation>
    <scope>NUCLEOTIDE SEQUENCE [LARGE SCALE GENOMIC DNA]</scope>
    <source>
        <strain evidence="12 13">NCL716</strain>
    </source>
</reference>
<feature type="transmembrane region" description="Helical" evidence="10">
    <location>
        <begin position="418"/>
        <end position="440"/>
    </location>
</feature>
<evidence type="ECO:0000259" key="11">
    <source>
        <dbReference type="PROSITE" id="PS50850"/>
    </source>
</evidence>
<name>A0A7X6CY99_9ACTN</name>
<dbReference type="InterPro" id="IPR011701">
    <property type="entry name" value="MFS"/>
</dbReference>
<dbReference type="InterPro" id="IPR036259">
    <property type="entry name" value="MFS_trans_sf"/>
</dbReference>
<evidence type="ECO:0000256" key="9">
    <source>
        <dbReference type="SAM" id="MobiDB-lite"/>
    </source>
</evidence>
<evidence type="ECO:0000256" key="3">
    <source>
        <dbReference type="ARBA" id="ARBA00022448"/>
    </source>
</evidence>
<feature type="region of interest" description="Disordered" evidence="9">
    <location>
        <begin position="1"/>
        <end position="22"/>
    </location>
</feature>
<dbReference type="GO" id="GO:0046677">
    <property type="term" value="P:response to antibiotic"/>
    <property type="evidence" value="ECO:0007669"/>
    <property type="project" value="UniProtKB-KW"/>
</dbReference>
<comment type="subcellular location">
    <subcellularLocation>
        <location evidence="1">Cell membrane</location>
        <topology evidence="1">Multi-pass membrane protein</topology>
    </subcellularLocation>
</comment>
<dbReference type="Gene3D" id="1.20.1250.20">
    <property type="entry name" value="MFS general substrate transporter like domains"/>
    <property type="match status" value="1"/>
</dbReference>
<dbReference type="InterPro" id="IPR020846">
    <property type="entry name" value="MFS_dom"/>
</dbReference>
<comment type="caution">
    <text evidence="12">The sequence shown here is derived from an EMBL/GenBank/DDBJ whole genome shotgun (WGS) entry which is preliminary data.</text>
</comment>
<evidence type="ECO:0000313" key="13">
    <source>
        <dbReference type="Proteomes" id="UP000578686"/>
    </source>
</evidence>
<evidence type="ECO:0000256" key="1">
    <source>
        <dbReference type="ARBA" id="ARBA00004651"/>
    </source>
</evidence>
<feature type="transmembrane region" description="Helical" evidence="10">
    <location>
        <begin position="31"/>
        <end position="57"/>
    </location>
</feature>
<feature type="transmembrane region" description="Helical" evidence="10">
    <location>
        <begin position="248"/>
        <end position="267"/>
    </location>
</feature>
<dbReference type="GO" id="GO:0022857">
    <property type="term" value="F:transmembrane transporter activity"/>
    <property type="evidence" value="ECO:0007669"/>
    <property type="project" value="InterPro"/>
</dbReference>
<feature type="transmembrane region" description="Helical" evidence="10">
    <location>
        <begin position="158"/>
        <end position="179"/>
    </location>
</feature>
<dbReference type="PANTHER" id="PTHR42718">
    <property type="entry name" value="MAJOR FACILITATOR SUPERFAMILY MULTIDRUG TRANSPORTER MFSC"/>
    <property type="match status" value="1"/>
</dbReference>
<dbReference type="Gene3D" id="1.20.1720.10">
    <property type="entry name" value="Multidrug resistance protein D"/>
    <property type="match status" value="1"/>
</dbReference>
<feature type="transmembrane region" description="Helical" evidence="10">
    <location>
        <begin position="460"/>
        <end position="482"/>
    </location>
</feature>
<feature type="transmembrane region" description="Helical" evidence="10">
    <location>
        <begin position="326"/>
        <end position="343"/>
    </location>
</feature>
<keyword evidence="13" id="KW-1185">Reference proteome</keyword>
<sequence>MSADSGTPVAGPDAPETKPQDDAIPREIKTVIALLVVSAFVVILNETIMSVALPRLMEDLDITAATAQWLTTGFLLTMAVVIPTTGLILQRFSTRTVFLTAMGLFNSGTIIAAAAPGFEVLLFGRIVQATGTALMIPLLMTTVLNFVPVSRRGRTMGLISIVIAVAPAIGPTFSGLILSVLSWRWLFLVVVPVALLSLCLGAVLVRNVTTPRAVRFDVLSILLSALAFGGLIYGLSSIGKAADGDVPVPPLLPVGIGVVALVLFVLRQTVLQRVDRALLDLRTFTQRSFAVGVLMMVLCMGALFGSLILLPIYLQSVLNLTTLQTGLILLPGGLTMGLIAPLVGRLFDRHGPRPLVIPGAFGMTTALVAMTTLGTGSSAGTVVAIHVFLCVSLGFMMTPLMTSALGSLEPALYSHGSAIVSTLQQLAGAAGTALFVTMMTRGTTASADEGNGPVVALADGIHGAFLIGAALAAIGAAASFLVRKPPVQPTPPPLAEKAGAPGGEPATASVGTAD</sequence>